<reference evidence="4 5" key="1">
    <citation type="submission" date="2018-06" db="EMBL/GenBank/DDBJ databases">
        <title>Genomic Encyclopedia of Type Strains, Phase IV (KMG-IV): sequencing the most valuable type-strain genomes for metagenomic binning, comparative biology and taxonomic classification.</title>
        <authorList>
            <person name="Goeker M."/>
        </authorList>
    </citation>
    <scope>NUCLEOTIDE SEQUENCE [LARGE SCALE GENOMIC DNA]</scope>
    <source>
        <strain evidence="4 5">DSM 24032</strain>
    </source>
</reference>
<feature type="compositionally biased region" description="Basic and acidic residues" evidence="1">
    <location>
        <begin position="159"/>
        <end position="187"/>
    </location>
</feature>
<feature type="region of interest" description="Disordered" evidence="1">
    <location>
        <begin position="235"/>
        <end position="254"/>
    </location>
</feature>
<evidence type="ECO:0000256" key="2">
    <source>
        <dbReference type="SAM" id="Phobius"/>
    </source>
</evidence>
<proteinExistence type="predicted"/>
<feature type="compositionally biased region" description="Low complexity" evidence="1">
    <location>
        <begin position="93"/>
        <end position="104"/>
    </location>
</feature>
<dbReference type="Pfam" id="PF05036">
    <property type="entry name" value="SPOR"/>
    <property type="match status" value="1"/>
</dbReference>
<evidence type="ECO:0000313" key="5">
    <source>
        <dbReference type="Proteomes" id="UP000253083"/>
    </source>
</evidence>
<name>A0A395JMZ7_9GAMM</name>
<feature type="region of interest" description="Disordered" evidence="1">
    <location>
        <begin position="261"/>
        <end position="284"/>
    </location>
</feature>
<feature type="transmembrane region" description="Helical" evidence="2">
    <location>
        <begin position="21"/>
        <end position="39"/>
    </location>
</feature>
<evidence type="ECO:0000256" key="1">
    <source>
        <dbReference type="SAM" id="MobiDB-lite"/>
    </source>
</evidence>
<dbReference type="GO" id="GO:0032153">
    <property type="term" value="C:cell division site"/>
    <property type="evidence" value="ECO:0007669"/>
    <property type="project" value="TreeGrafter"/>
</dbReference>
<sequence>MSDPNKSDVKLADEFNLKHRITGAAVLLFVGALVIPWLLGPPSEASKQPSASISESISEDISARDIENELLGLDRVDELPEETVYISKITPLDGSDSSDSVGVDEAVNKTESKESKPSDKPAVSAKSESVAVEEKAAPKKPDVDPPVTQATATNKPKPKPKEQSGSKSDSNSKAEEERRLQAEREKELKNALEAEAQTAEVRKIQVGWVVQVGLYTEKVGVDKKMAELSKQGFSPQSTIVDTNRGPKTGTRVWLGPFQKRPDAEAKNQELKSKTGKDGFIRVYP</sequence>
<dbReference type="SUPFAM" id="SSF110997">
    <property type="entry name" value="Sporulation related repeat"/>
    <property type="match status" value="1"/>
</dbReference>
<keyword evidence="2" id="KW-0812">Transmembrane</keyword>
<dbReference type="InterPro" id="IPR007730">
    <property type="entry name" value="SPOR-like_dom"/>
</dbReference>
<dbReference type="InterPro" id="IPR036680">
    <property type="entry name" value="SPOR-like_sf"/>
</dbReference>
<evidence type="ECO:0000259" key="3">
    <source>
        <dbReference type="PROSITE" id="PS51724"/>
    </source>
</evidence>
<feature type="region of interest" description="Disordered" evidence="1">
    <location>
        <begin position="90"/>
        <end position="187"/>
    </location>
</feature>
<feature type="compositionally biased region" description="Basic and acidic residues" evidence="1">
    <location>
        <begin position="106"/>
        <end position="119"/>
    </location>
</feature>
<dbReference type="Gene3D" id="3.30.70.1070">
    <property type="entry name" value="Sporulation related repeat"/>
    <property type="match status" value="1"/>
</dbReference>
<feature type="domain" description="SPOR" evidence="3">
    <location>
        <begin position="202"/>
        <end position="283"/>
    </location>
</feature>
<dbReference type="AlphaFoldDB" id="A0A395JMZ7"/>
<dbReference type="GO" id="GO:0030428">
    <property type="term" value="C:cell septum"/>
    <property type="evidence" value="ECO:0007669"/>
    <property type="project" value="TreeGrafter"/>
</dbReference>
<dbReference type="PANTHER" id="PTHR38687">
    <property type="entry name" value="CELL DIVISION PROTEIN DEDD-RELATED"/>
    <property type="match status" value="1"/>
</dbReference>
<comment type="caution">
    <text evidence="4">The sequence shown here is derived from an EMBL/GenBank/DDBJ whole genome shotgun (WGS) entry which is preliminary data.</text>
</comment>
<dbReference type="PROSITE" id="PS51724">
    <property type="entry name" value="SPOR"/>
    <property type="match status" value="1"/>
</dbReference>
<organism evidence="4 5">
    <name type="scientific">Arenicella xantha</name>
    <dbReference type="NCBI Taxonomy" id="644221"/>
    <lineage>
        <taxon>Bacteria</taxon>
        <taxon>Pseudomonadati</taxon>
        <taxon>Pseudomonadota</taxon>
        <taxon>Gammaproteobacteria</taxon>
        <taxon>Arenicellales</taxon>
        <taxon>Arenicellaceae</taxon>
        <taxon>Arenicella</taxon>
    </lineage>
</organism>
<accession>A0A395JMZ7</accession>
<feature type="compositionally biased region" description="Basic and acidic residues" evidence="1">
    <location>
        <begin position="132"/>
        <end position="143"/>
    </location>
</feature>
<gene>
    <name evidence="4" type="ORF">DFR28_102391</name>
</gene>
<evidence type="ECO:0000313" key="4">
    <source>
        <dbReference type="EMBL" id="RBP50974.1"/>
    </source>
</evidence>
<dbReference type="EMBL" id="QNRT01000002">
    <property type="protein sequence ID" value="RBP50974.1"/>
    <property type="molecule type" value="Genomic_DNA"/>
</dbReference>
<protein>
    <submittedName>
        <fullName evidence="4">Cell division septation protein DedD</fullName>
    </submittedName>
</protein>
<keyword evidence="4" id="KW-0132">Cell division</keyword>
<dbReference type="GO" id="GO:0032506">
    <property type="term" value="P:cytokinetic process"/>
    <property type="evidence" value="ECO:0007669"/>
    <property type="project" value="TreeGrafter"/>
</dbReference>
<keyword evidence="5" id="KW-1185">Reference proteome</keyword>
<dbReference type="PANTHER" id="PTHR38687:SF1">
    <property type="entry name" value="CELL DIVISION PROTEIN DEDD"/>
    <property type="match status" value="1"/>
</dbReference>
<keyword evidence="2" id="KW-1133">Transmembrane helix</keyword>
<dbReference type="Proteomes" id="UP000253083">
    <property type="component" value="Unassembled WGS sequence"/>
</dbReference>
<dbReference type="RefSeq" id="WP_113953781.1">
    <property type="nucleotide sequence ID" value="NZ_QNRT01000002.1"/>
</dbReference>
<dbReference type="OrthoDB" id="7069135at2"/>
<keyword evidence="2" id="KW-0472">Membrane</keyword>
<dbReference type="GO" id="GO:0042834">
    <property type="term" value="F:peptidoglycan binding"/>
    <property type="evidence" value="ECO:0007669"/>
    <property type="project" value="InterPro"/>
</dbReference>
<keyword evidence="4" id="KW-0131">Cell cycle</keyword>
<dbReference type="InParanoid" id="A0A395JMZ7"/>
<dbReference type="InterPro" id="IPR052521">
    <property type="entry name" value="Cell_div_SPOR-domain"/>
</dbReference>